<feature type="compositionally biased region" description="Basic and acidic residues" evidence="6">
    <location>
        <begin position="546"/>
        <end position="584"/>
    </location>
</feature>
<protein>
    <recommendedName>
        <fullName evidence="9">Bardet-Biedl syndrome 10</fullName>
    </recommendedName>
</protein>
<evidence type="ECO:0000256" key="6">
    <source>
        <dbReference type="SAM" id="MobiDB-lite"/>
    </source>
</evidence>
<comment type="caution">
    <text evidence="7">The sequence shown here is derived from an EMBL/GenBank/DDBJ whole genome shotgun (WGS) entry which is preliminary data.</text>
</comment>
<comment type="similarity">
    <text evidence="1 5">Belongs to the TCP-1 chaperonin family.</text>
</comment>
<evidence type="ECO:0000313" key="8">
    <source>
        <dbReference type="Proteomes" id="UP001374579"/>
    </source>
</evidence>
<evidence type="ECO:0000256" key="1">
    <source>
        <dbReference type="ARBA" id="ARBA00008020"/>
    </source>
</evidence>
<evidence type="ECO:0000313" key="7">
    <source>
        <dbReference type="EMBL" id="KAK7113857.1"/>
    </source>
</evidence>
<evidence type="ECO:0000256" key="3">
    <source>
        <dbReference type="ARBA" id="ARBA00022840"/>
    </source>
</evidence>
<name>A0AAN9BXW7_9CAEN</name>
<dbReference type="InterPro" id="IPR017998">
    <property type="entry name" value="Chaperone_TCP-1"/>
</dbReference>
<keyword evidence="3 5" id="KW-0067">ATP-binding</keyword>
<feature type="region of interest" description="Disordered" evidence="6">
    <location>
        <begin position="721"/>
        <end position="749"/>
    </location>
</feature>
<feature type="compositionally biased region" description="Polar residues" evidence="6">
    <location>
        <begin position="452"/>
        <end position="464"/>
    </location>
</feature>
<dbReference type="Pfam" id="PF00118">
    <property type="entry name" value="Cpn60_TCP1"/>
    <property type="match status" value="1"/>
</dbReference>
<dbReference type="SUPFAM" id="SSF48592">
    <property type="entry name" value="GroEL equatorial domain-like"/>
    <property type="match status" value="1"/>
</dbReference>
<dbReference type="InterPro" id="IPR027410">
    <property type="entry name" value="TCP-1-like_intermed_sf"/>
</dbReference>
<accession>A0AAN9BXW7</accession>
<dbReference type="EMBL" id="JBAMIC010000001">
    <property type="protein sequence ID" value="KAK7113857.1"/>
    <property type="molecule type" value="Genomic_DNA"/>
</dbReference>
<feature type="region of interest" description="Disordered" evidence="6">
    <location>
        <begin position="452"/>
        <end position="587"/>
    </location>
</feature>
<dbReference type="GO" id="GO:0005524">
    <property type="term" value="F:ATP binding"/>
    <property type="evidence" value="ECO:0007669"/>
    <property type="project" value="UniProtKB-KW"/>
</dbReference>
<dbReference type="PANTHER" id="PTHR14667">
    <property type="entry name" value="BARDET-BIEDL SYNDROME 10 PROTEIN"/>
    <property type="match status" value="1"/>
</dbReference>
<keyword evidence="8" id="KW-1185">Reference proteome</keyword>
<dbReference type="InterPro" id="IPR027413">
    <property type="entry name" value="GROEL-like_equatorial_sf"/>
</dbReference>
<dbReference type="InterPro" id="IPR002423">
    <property type="entry name" value="Cpn60/GroEL/TCP-1"/>
</dbReference>
<dbReference type="Gene3D" id="1.10.560.10">
    <property type="entry name" value="GroEL-like equatorial domain"/>
    <property type="match status" value="1"/>
</dbReference>
<proteinExistence type="inferred from homology"/>
<dbReference type="Proteomes" id="UP001374579">
    <property type="component" value="Unassembled WGS sequence"/>
</dbReference>
<sequence>MCEGPRHLEGQQLSLRLLVTISQSLAGLVQGMLGPCGQQTLLSTHTGRVLVTRDGLTVLSSLHLSHPVARCMTDSLRSHHAVHGDGSKTFILYLAQLLKAIDYHVTMEGNGHCASFSRLKLSLELNKFLHTDFEQITKLFFKKLNTHSTGGDKDDFVWEAKAVMLTSLHTCLQRPLAEFMAELLSAFLHLDQQKPSSCNIQLSHMLQHFDMYHSKVCTQPQQRSRVCQGVVLETDLQPFLHSQTGAKNNSFALMDIEFDDEGKQRDGNAVFIKATSGKLTDLLSYKRNLLKRFLSRVKVVGVQVVISAETAPQYVTALCQEEGISLQCLSREKVSFLRDLTGVNVLTELNQGGLEKCVFTATVCSFIHIGNKVCTVIQPNEKCCVFSNVNHIVLCAPTEGVCDQLCQSVYKALKTLSLCLQSDAVESNSVSVHLNSSLPRWQEYGKGTSAMIGTTDSISSGNKSAETDPVNKSAETDPVNKSAETDPVNKSAETDPVNKSAETDPVNKSAETDPVNKSAETDPVNKSAETDPVNKSAETDPVNKSAETDPVDKSAETDPVDKSAETDPVDKSAETDPANKDKLPTRPAKVLHTVKSGGAFEAVLSTAITDFYASEHAQQRRGISTLIQKMLAAVPKTLHSSLSSSQHAEKRQFTEKWTTILSMVHRGCVAGLDQHGEMCSSRQSVRAEPVDSKVCLVKNVLQLVIQLLRVEAVVPVKSVKRLPGSGCGPSSVSESESNKEDENVTDEFG</sequence>
<dbReference type="InterPro" id="IPR027409">
    <property type="entry name" value="GroEL-like_apical_dom_sf"/>
</dbReference>
<dbReference type="GO" id="GO:0051131">
    <property type="term" value="P:chaperone-mediated protein complex assembly"/>
    <property type="evidence" value="ECO:0007669"/>
    <property type="project" value="InterPro"/>
</dbReference>
<evidence type="ECO:0000256" key="5">
    <source>
        <dbReference type="RuleBase" id="RU004187"/>
    </source>
</evidence>
<gene>
    <name evidence="7" type="ORF">V1264_000019</name>
</gene>
<dbReference type="PRINTS" id="PR00304">
    <property type="entry name" value="TCOMPLEXTCP1"/>
</dbReference>
<dbReference type="AlphaFoldDB" id="A0AAN9BXW7"/>
<dbReference type="InterPro" id="IPR042619">
    <property type="entry name" value="BBS10"/>
</dbReference>
<dbReference type="PANTHER" id="PTHR14667:SF2">
    <property type="entry name" value="BARDET-BIEDL SYNDROME 10 PROTEIN"/>
    <property type="match status" value="1"/>
</dbReference>
<keyword evidence="2 5" id="KW-0547">Nucleotide-binding</keyword>
<dbReference type="Gene3D" id="3.30.260.10">
    <property type="entry name" value="TCP-1-like chaperonin intermediate domain"/>
    <property type="match status" value="1"/>
</dbReference>
<evidence type="ECO:0008006" key="9">
    <source>
        <dbReference type="Google" id="ProtNLM"/>
    </source>
</evidence>
<reference evidence="7 8" key="1">
    <citation type="submission" date="2024-02" db="EMBL/GenBank/DDBJ databases">
        <title>Chromosome-scale genome assembly of the rough periwinkle Littorina saxatilis.</title>
        <authorList>
            <person name="De Jode A."/>
            <person name="Faria R."/>
            <person name="Formenti G."/>
            <person name="Sims Y."/>
            <person name="Smith T.P."/>
            <person name="Tracey A."/>
            <person name="Wood J.M.D."/>
            <person name="Zagrodzka Z.B."/>
            <person name="Johannesson K."/>
            <person name="Butlin R.K."/>
            <person name="Leder E.H."/>
        </authorList>
    </citation>
    <scope>NUCLEOTIDE SEQUENCE [LARGE SCALE GENOMIC DNA]</scope>
    <source>
        <strain evidence="7">Snail1</strain>
        <tissue evidence="7">Muscle</tissue>
    </source>
</reference>
<keyword evidence="4 5" id="KW-0143">Chaperone</keyword>
<dbReference type="GO" id="GO:0140662">
    <property type="term" value="F:ATP-dependent protein folding chaperone"/>
    <property type="evidence" value="ECO:0007669"/>
    <property type="project" value="InterPro"/>
</dbReference>
<organism evidence="7 8">
    <name type="scientific">Littorina saxatilis</name>
    <dbReference type="NCBI Taxonomy" id="31220"/>
    <lineage>
        <taxon>Eukaryota</taxon>
        <taxon>Metazoa</taxon>
        <taxon>Spiralia</taxon>
        <taxon>Lophotrochozoa</taxon>
        <taxon>Mollusca</taxon>
        <taxon>Gastropoda</taxon>
        <taxon>Caenogastropoda</taxon>
        <taxon>Littorinimorpha</taxon>
        <taxon>Littorinoidea</taxon>
        <taxon>Littorinidae</taxon>
        <taxon>Littorina</taxon>
    </lineage>
</organism>
<dbReference type="Gene3D" id="3.50.7.10">
    <property type="entry name" value="GroEL"/>
    <property type="match status" value="1"/>
</dbReference>
<evidence type="ECO:0000256" key="4">
    <source>
        <dbReference type="ARBA" id="ARBA00023186"/>
    </source>
</evidence>
<evidence type="ECO:0000256" key="2">
    <source>
        <dbReference type="ARBA" id="ARBA00022741"/>
    </source>
</evidence>